<evidence type="ECO:0000313" key="2">
    <source>
        <dbReference type="EMBL" id="EPS92550.1"/>
    </source>
</evidence>
<dbReference type="AlphaFoldDB" id="S8ERY3"/>
<feature type="region of interest" description="Disordered" evidence="1">
    <location>
        <begin position="1"/>
        <end position="84"/>
    </location>
</feature>
<dbReference type="HOGENOM" id="CLU_1461351_0_0_1"/>
<protein>
    <submittedName>
        <fullName evidence="2">Uncharacterized protein</fullName>
    </submittedName>
</protein>
<sequence length="185" mass="19992">MGCGTRGRRACNALPPPAVALPDAGALAGGRSAGRRKERWPEEGALAGGRSARRRKERSPEKGTLAGLKNPEGAEEASEKGASGVRSLTEQLLFEFQHKLYNSVDPVESEEATEANKVSQRPADVPTPASAGPAPTLLLDLLRQREIIQAREETIALQLRAHMRQMEVLRRVLGFYGAERTDGQS</sequence>
<name>S8ERY3_FOMSC</name>
<evidence type="ECO:0000256" key="1">
    <source>
        <dbReference type="SAM" id="MobiDB-lite"/>
    </source>
</evidence>
<feature type="region of interest" description="Disordered" evidence="1">
    <location>
        <begin position="107"/>
        <end position="132"/>
    </location>
</feature>
<dbReference type="Proteomes" id="UP000015241">
    <property type="component" value="Unassembled WGS sequence"/>
</dbReference>
<accession>S8ERY3</accession>
<gene>
    <name evidence="2" type="ORF">FOMPIDRAFT_1056764</name>
</gene>
<reference evidence="2 3" key="1">
    <citation type="journal article" date="2012" name="Science">
        <title>The Paleozoic origin of enzymatic lignin decomposition reconstructed from 31 fungal genomes.</title>
        <authorList>
            <person name="Floudas D."/>
            <person name="Binder M."/>
            <person name="Riley R."/>
            <person name="Barry K."/>
            <person name="Blanchette R.A."/>
            <person name="Henrissat B."/>
            <person name="Martinez A.T."/>
            <person name="Otillar R."/>
            <person name="Spatafora J.W."/>
            <person name="Yadav J.S."/>
            <person name="Aerts A."/>
            <person name="Benoit I."/>
            <person name="Boyd A."/>
            <person name="Carlson A."/>
            <person name="Copeland A."/>
            <person name="Coutinho P.M."/>
            <person name="de Vries R.P."/>
            <person name="Ferreira P."/>
            <person name="Findley K."/>
            <person name="Foster B."/>
            <person name="Gaskell J."/>
            <person name="Glotzer D."/>
            <person name="Gorecki P."/>
            <person name="Heitman J."/>
            <person name="Hesse C."/>
            <person name="Hori C."/>
            <person name="Igarashi K."/>
            <person name="Jurgens J.A."/>
            <person name="Kallen N."/>
            <person name="Kersten P."/>
            <person name="Kohler A."/>
            <person name="Kuees U."/>
            <person name="Kumar T.K.A."/>
            <person name="Kuo A."/>
            <person name="LaButti K."/>
            <person name="Larrondo L.F."/>
            <person name="Lindquist E."/>
            <person name="Ling A."/>
            <person name="Lombard V."/>
            <person name="Lucas S."/>
            <person name="Lundell T."/>
            <person name="Martin R."/>
            <person name="McLaughlin D.J."/>
            <person name="Morgenstern I."/>
            <person name="Morin E."/>
            <person name="Murat C."/>
            <person name="Nagy L.G."/>
            <person name="Nolan M."/>
            <person name="Ohm R.A."/>
            <person name="Patyshakuliyeva A."/>
            <person name="Rokas A."/>
            <person name="Ruiz-Duenas F.J."/>
            <person name="Sabat G."/>
            <person name="Salamov A."/>
            <person name="Samejima M."/>
            <person name="Schmutz J."/>
            <person name="Slot J.C."/>
            <person name="St John F."/>
            <person name="Stenlid J."/>
            <person name="Sun H."/>
            <person name="Sun S."/>
            <person name="Syed K."/>
            <person name="Tsang A."/>
            <person name="Wiebenga A."/>
            <person name="Young D."/>
            <person name="Pisabarro A."/>
            <person name="Eastwood D.C."/>
            <person name="Martin F."/>
            <person name="Cullen D."/>
            <person name="Grigoriev I.V."/>
            <person name="Hibbett D.S."/>
        </authorList>
    </citation>
    <scope>NUCLEOTIDE SEQUENCE</scope>
    <source>
        <strain evidence="3">FP-58527</strain>
    </source>
</reference>
<keyword evidence="3" id="KW-1185">Reference proteome</keyword>
<evidence type="ECO:0000313" key="3">
    <source>
        <dbReference type="Proteomes" id="UP000015241"/>
    </source>
</evidence>
<dbReference type="EMBL" id="KE504488">
    <property type="protein sequence ID" value="EPS92550.1"/>
    <property type="molecule type" value="Genomic_DNA"/>
</dbReference>
<organism evidence="2 3">
    <name type="scientific">Fomitopsis schrenkii</name>
    <name type="common">Brown rot fungus</name>
    <dbReference type="NCBI Taxonomy" id="2126942"/>
    <lineage>
        <taxon>Eukaryota</taxon>
        <taxon>Fungi</taxon>
        <taxon>Dikarya</taxon>
        <taxon>Basidiomycota</taxon>
        <taxon>Agaricomycotina</taxon>
        <taxon>Agaricomycetes</taxon>
        <taxon>Polyporales</taxon>
        <taxon>Fomitopsis</taxon>
    </lineage>
</organism>
<dbReference type="InParanoid" id="S8ERY3"/>
<proteinExistence type="predicted"/>